<feature type="transmembrane region" description="Helical" evidence="2">
    <location>
        <begin position="47"/>
        <end position="64"/>
    </location>
</feature>
<feature type="compositionally biased region" description="Polar residues" evidence="1">
    <location>
        <begin position="26"/>
        <end position="35"/>
    </location>
</feature>
<accession>A0ABV5HH14</accession>
<proteinExistence type="predicted"/>
<keyword evidence="2" id="KW-0812">Transmembrane</keyword>
<feature type="compositionally biased region" description="Gly residues" evidence="1">
    <location>
        <begin position="1"/>
        <end position="10"/>
    </location>
</feature>
<reference evidence="3 4" key="1">
    <citation type="submission" date="2024-09" db="EMBL/GenBank/DDBJ databases">
        <authorList>
            <person name="Sun Q."/>
            <person name="Mori K."/>
        </authorList>
    </citation>
    <scope>NUCLEOTIDE SEQUENCE [LARGE SCALE GENOMIC DNA]</scope>
    <source>
        <strain evidence="3 4">CECT 8064</strain>
    </source>
</reference>
<name>A0ABV5HH14_9VIBR</name>
<dbReference type="RefSeq" id="WP_390189028.1">
    <property type="nucleotide sequence ID" value="NZ_JBHMEP010000001.1"/>
</dbReference>
<feature type="region of interest" description="Disordered" evidence="1">
    <location>
        <begin position="1"/>
        <end position="35"/>
    </location>
</feature>
<evidence type="ECO:0000256" key="1">
    <source>
        <dbReference type="SAM" id="MobiDB-lite"/>
    </source>
</evidence>
<comment type="caution">
    <text evidence="3">The sequence shown here is derived from an EMBL/GenBank/DDBJ whole genome shotgun (WGS) entry which is preliminary data.</text>
</comment>
<keyword evidence="4" id="KW-1185">Reference proteome</keyword>
<dbReference type="Proteomes" id="UP001589645">
    <property type="component" value="Unassembled WGS sequence"/>
</dbReference>
<protein>
    <recommendedName>
        <fullName evidence="5">GlyGly-CTERM sorting domain-containing protein</fullName>
    </recommendedName>
</protein>
<evidence type="ECO:0000256" key="2">
    <source>
        <dbReference type="SAM" id="Phobius"/>
    </source>
</evidence>
<sequence>MNPLMGGGLTNSGTMPITGGDAGPSTARSGNSSGQTIGAINMGSQGISPWLIGAVIVAVVFLVFKKK</sequence>
<evidence type="ECO:0008006" key="5">
    <source>
        <dbReference type="Google" id="ProtNLM"/>
    </source>
</evidence>
<evidence type="ECO:0000313" key="4">
    <source>
        <dbReference type="Proteomes" id="UP001589645"/>
    </source>
</evidence>
<organism evidence="3 4">
    <name type="scientific">Vibrio olivae</name>
    <dbReference type="NCBI Taxonomy" id="1243002"/>
    <lineage>
        <taxon>Bacteria</taxon>
        <taxon>Pseudomonadati</taxon>
        <taxon>Pseudomonadota</taxon>
        <taxon>Gammaproteobacteria</taxon>
        <taxon>Vibrionales</taxon>
        <taxon>Vibrionaceae</taxon>
        <taxon>Vibrio</taxon>
    </lineage>
</organism>
<keyword evidence="2" id="KW-0472">Membrane</keyword>
<evidence type="ECO:0000313" key="3">
    <source>
        <dbReference type="EMBL" id="MFB9133507.1"/>
    </source>
</evidence>
<dbReference type="EMBL" id="JBHMEP010000001">
    <property type="protein sequence ID" value="MFB9133507.1"/>
    <property type="molecule type" value="Genomic_DNA"/>
</dbReference>
<gene>
    <name evidence="3" type="ORF">ACFFUV_00810</name>
</gene>
<keyword evidence="2" id="KW-1133">Transmembrane helix</keyword>